<feature type="region of interest" description="Disordered" evidence="1">
    <location>
        <begin position="141"/>
        <end position="169"/>
    </location>
</feature>
<feature type="compositionally biased region" description="Polar residues" evidence="1">
    <location>
        <begin position="150"/>
        <end position="160"/>
    </location>
</feature>
<dbReference type="Proteomes" id="UP000054018">
    <property type="component" value="Unassembled WGS sequence"/>
</dbReference>
<dbReference type="EMBL" id="KN833743">
    <property type="protein sequence ID" value="KIK22077.1"/>
    <property type="molecule type" value="Genomic_DNA"/>
</dbReference>
<dbReference type="HOGENOM" id="CLU_1579162_0_0_1"/>
<protein>
    <submittedName>
        <fullName evidence="2">Uncharacterized protein</fullName>
    </submittedName>
</protein>
<organism evidence="2 3">
    <name type="scientific">Pisolithus microcarpus 441</name>
    <dbReference type="NCBI Taxonomy" id="765257"/>
    <lineage>
        <taxon>Eukaryota</taxon>
        <taxon>Fungi</taxon>
        <taxon>Dikarya</taxon>
        <taxon>Basidiomycota</taxon>
        <taxon>Agaricomycotina</taxon>
        <taxon>Agaricomycetes</taxon>
        <taxon>Agaricomycetidae</taxon>
        <taxon>Boletales</taxon>
        <taxon>Sclerodermatineae</taxon>
        <taxon>Pisolithaceae</taxon>
        <taxon>Pisolithus</taxon>
    </lineage>
</organism>
<accession>A0A0C9ZHV6</accession>
<proteinExistence type="predicted"/>
<gene>
    <name evidence="2" type="ORF">PISMIDRAFT_11812</name>
</gene>
<evidence type="ECO:0000256" key="1">
    <source>
        <dbReference type="SAM" id="MobiDB-lite"/>
    </source>
</evidence>
<evidence type="ECO:0000313" key="3">
    <source>
        <dbReference type="Proteomes" id="UP000054018"/>
    </source>
</evidence>
<evidence type="ECO:0000313" key="2">
    <source>
        <dbReference type="EMBL" id="KIK22077.1"/>
    </source>
</evidence>
<keyword evidence="3" id="KW-1185">Reference proteome</keyword>
<name>A0A0C9ZHV6_9AGAM</name>
<reference evidence="3" key="2">
    <citation type="submission" date="2015-01" db="EMBL/GenBank/DDBJ databases">
        <title>Evolutionary Origins and Diversification of the Mycorrhizal Mutualists.</title>
        <authorList>
            <consortium name="DOE Joint Genome Institute"/>
            <consortium name="Mycorrhizal Genomics Consortium"/>
            <person name="Kohler A."/>
            <person name="Kuo A."/>
            <person name="Nagy L.G."/>
            <person name="Floudas D."/>
            <person name="Copeland A."/>
            <person name="Barry K.W."/>
            <person name="Cichocki N."/>
            <person name="Veneault-Fourrey C."/>
            <person name="LaButti K."/>
            <person name="Lindquist E.A."/>
            <person name="Lipzen A."/>
            <person name="Lundell T."/>
            <person name="Morin E."/>
            <person name="Murat C."/>
            <person name="Riley R."/>
            <person name="Ohm R."/>
            <person name="Sun H."/>
            <person name="Tunlid A."/>
            <person name="Henrissat B."/>
            <person name="Grigoriev I.V."/>
            <person name="Hibbett D.S."/>
            <person name="Martin F."/>
        </authorList>
    </citation>
    <scope>NUCLEOTIDE SEQUENCE [LARGE SCALE GENOMIC DNA]</scope>
    <source>
        <strain evidence="3">441</strain>
    </source>
</reference>
<reference evidence="2 3" key="1">
    <citation type="submission" date="2014-04" db="EMBL/GenBank/DDBJ databases">
        <authorList>
            <consortium name="DOE Joint Genome Institute"/>
            <person name="Kuo A."/>
            <person name="Kohler A."/>
            <person name="Costa M.D."/>
            <person name="Nagy L.G."/>
            <person name="Floudas D."/>
            <person name="Copeland A."/>
            <person name="Barry K.W."/>
            <person name="Cichocki N."/>
            <person name="Veneault-Fourrey C."/>
            <person name="LaButti K."/>
            <person name="Lindquist E.A."/>
            <person name="Lipzen A."/>
            <person name="Lundell T."/>
            <person name="Morin E."/>
            <person name="Murat C."/>
            <person name="Sun H."/>
            <person name="Tunlid A."/>
            <person name="Henrissat B."/>
            <person name="Grigoriev I.V."/>
            <person name="Hibbett D.S."/>
            <person name="Martin F."/>
            <person name="Nordberg H.P."/>
            <person name="Cantor M.N."/>
            <person name="Hua S.X."/>
        </authorList>
    </citation>
    <scope>NUCLEOTIDE SEQUENCE [LARGE SCALE GENOMIC DNA]</scope>
    <source>
        <strain evidence="2 3">441</strain>
    </source>
</reference>
<dbReference type="AlphaFoldDB" id="A0A0C9ZHV6"/>
<sequence length="169" mass="18196">MSLVITVHHSTHAKCTDIIHTYKRPLAATPSRSTLKARSSVITYPIRSPCHAHAPSWFPANPPTPLDSFRSALTRYQPFPTMTATPIPQLTMPPIGTPSAPFGIGRQPSAPVGISSYRFFYTSEIRGLGSYKGAVHELNLTPSPVPPSRPSATLRPSSLSVGPCRPTLG</sequence>